<feature type="region of interest" description="Disordered" evidence="1">
    <location>
        <begin position="44"/>
        <end position="84"/>
    </location>
</feature>
<evidence type="ECO:0000256" key="1">
    <source>
        <dbReference type="SAM" id="MobiDB-lite"/>
    </source>
</evidence>
<gene>
    <name evidence="2" type="ORF">comes_18300</name>
</gene>
<evidence type="ECO:0000313" key="3">
    <source>
        <dbReference type="Proteomes" id="UP001145109"/>
    </source>
</evidence>
<protein>
    <submittedName>
        <fullName evidence="2">Uncharacterized protein</fullName>
    </submittedName>
</protein>
<name>A0AA37VHP1_9FIRM</name>
<comment type="caution">
    <text evidence="2">The sequence shown here is derived from an EMBL/GenBank/DDBJ whole genome shotgun (WGS) entry which is preliminary data.</text>
</comment>
<accession>A0AA37VHP1</accession>
<reference evidence="2" key="1">
    <citation type="submission" date="2022-09" db="EMBL/GenBank/DDBJ databases">
        <title>Draft genome sequence of Coprococcus comes strain 31264.</title>
        <authorList>
            <person name="Atsushi H."/>
            <person name="Moriya O."/>
            <person name="Mitsuo S."/>
        </authorList>
    </citation>
    <scope>NUCLEOTIDE SEQUENCE</scope>
    <source>
        <strain evidence="2">JCM 31264</strain>
    </source>
</reference>
<dbReference type="AlphaFoldDB" id="A0AA37VHP1"/>
<reference evidence="2" key="2">
    <citation type="submission" date="2022-11" db="EMBL/GenBank/DDBJ databases">
        <title>Draft genome sequence of Coprococcus comes strain 31264.</title>
        <authorList>
            <person name="Hisatomi A."/>
            <person name="Ohkuma M."/>
            <person name="Sakamoto M."/>
        </authorList>
    </citation>
    <scope>NUCLEOTIDE SEQUENCE</scope>
    <source>
        <strain evidence="2">JCM 31264</strain>
    </source>
</reference>
<proteinExistence type="predicted"/>
<dbReference type="EMBL" id="BSCI01000010">
    <property type="protein sequence ID" value="GLG87284.1"/>
    <property type="molecule type" value="Genomic_DNA"/>
</dbReference>
<feature type="compositionally biased region" description="Basic and acidic residues" evidence="1">
    <location>
        <begin position="44"/>
        <end position="71"/>
    </location>
</feature>
<dbReference type="Proteomes" id="UP001145109">
    <property type="component" value="Unassembled WGS sequence"/>
</dbReference>
<evidence type="ECO:0000313" key="2">
    <source>
        <dbReference type="EMBL" id="GLG87284.1"/>
    </source>
</evidence>
<organism evidence="2 3">
    <name type="scientific">Coprococcus comes</name>
    <dbReference type="NCBI Taxonomy" id="410072"/>
    <lineage>
        <taxon>Bacteria</taxon>
        <taxon>Bacillati</taxon>
        <taxon>Bacillota</taxon>
        <taxon>Clostridia</taxon>
        <taxon>Lachnospirales</taxon>
        <taxon>Lachnospiraceae</taxon>
        <taxon>Coprococcus</taxon>
    </lineage>
</organism>
<sequence length="84" mass="9544">MIWNNTGLIGLRMDAMHEDNNLLFSTSDVAKILAFSKMVEQELGKKIEHENDTPEKEQSQEHGQGQERQADARGWSDYPATPEV</sequence>